<dbReference type="Gene3D" id="1.25.40.690">
    <property type="match status" value="1"/>
</dbReference>
<dbReference type="Proteomes" id="UP000035740">
    <property type="component" value="Unassembled WGS sequence"/>
</dbReference>
<dbReference type="EMBL" id="KQ093052">
    <property type="protein sequence ID" value="KMS94483.1"/>
    <property type="molecule type" value="Genomic_DNA"/>
</dbReference>
<name>A0A0J8B3Q4_BETVV</name>
<accession>A0A0J8B3Q4</accession>
<proteinExistence type="predicted"/>
<evidence type="ECO:0000259" key="1">
    <source>
        <dbReference type="Pfam" id="PF12110"/>
    </source>
</evidence>
<protein>
    <recommendedName>
        <fullName evidence="1">Nuclear pore complex protein NUP96 C-terminal domain-containing protein</fullName>
    </recommendedName>
</protein>
<feature type="non-terminal residue" evidence="2">
    <location>
        <position position="1"/>
    </location>
</feature>
<dbReference type="InterPro" id="IPR021967">
    <property type="entry name" value="Nup98_C"/>
</dbReference>
<keyword evidence="3" id="KW-1185">Reference proteome</keyword>
<dbReference type="AlphaFoldDB" id="A0A0J8B3Q4"/>
<dbReference type="Gramene" id="KMS94483">
    <property type="protein sequence ID" value="KMS94483"/>
    <property type="gene ID" value="BVRB_020960"/>
</dbReference>
<gene>
    <name evidence="2" type="ORF">BVRB_020960</name>
</gene>
<dbReference type="OrthoDB" id="3797628at2759"/>
<evidence type="ECO:0000313" key="2">
    <source>
        <dbReference type="EMBL" id="KMS94483.1"/>
    </source>
</evidence>
<organism evidence="2 3">
    <name type="scientific">Beta vulgaris subsp. vulgaris</name>
    <name type="common">Beet</name>
    <dbReference type="NCBI Taxonomy" id="3555"/>
    <lineage>
        <taxon>Eukaryota</taxon>
        <taxon>Viridiplantae</taxon>
        <taxon>Streptophyta</taxon>
        <taxon>Embryophyta</taxon>
        <taxon>Tracheophyta</taxon>
        <taxon>Spermatophyta</taxon>
        <taxon>Magnoliopsida</taxon>
        <taxon>eudicotyledons</taxon>
        <taxon>Gunneridae</taxon>
        <taxon>Pentapetalae</taxon>
        <taxon>Caryophyllales</taxon>
        <taxon>Chenopodiaceae</taxon>
        <taxon>Betoideae</taxon>
        <taxon>Beta</taxon>
    </lineage>
</organism>
<evidence type="ECO:0000313" key="3">
    <source>
        <dbReference type="Proteomes" id="UP000035740"/>
    </source>
</evidence>
<dbReference type="Pfam" id="PF12110">
    <property type="entry name" value="Nup96"/>
    <property type="match status" value="1"/>
</dbReference>
<feature type="domain" description="Nuclear pore complex protein NUP96 C-terminal" evidence="1">
    <location>
        <begin position="92"/>
        <end position="167"/>
    </location>
</feature>
<sequence>LVGLHQKAVEGAEPLEDLAYSYKACPGDHWSLLIALFDPNFSSSNVHMRNALSNWFESAIRTDFLKLSSEEIQQHIVLQNRNIPGSDFWAEIASSLLGHRLGEAVTISLRHGNPKLATLIAENGSGLRGQSRQLLREQIKKWVISGTWQTFTATCQTVYRILAGDVLDKV</sequence>
<reference evidence="2 3" key="1">
    <citation type="journal article" date="2014" name="Nature">
        <title>The genome of the recently domesticated crop plant sugar beet (Beta vulgaris).</title>
        <authorList>
            <person name="Dohm J.C."/>
            <person name="Minoche A.E."/>
            <person name="Holtgrawe D."/>
            <person name="Capella-Gutierrez S."/>
            <person name="Zakrzewski F."/>
            <person name="Tafer H."/>
            <person name="Rupp O."/>
            <person name="Sorensen T.R."/>
            <person name="Stracke R."/>
            <person name="Reinhardt R."/>
            <person name="Goesmann A."/>
            <person name="Kraft T."/>
            <person name="Schulz B."/>
            <person name="Stadler P.F."/>
            <person name="Schmidt T."/>
            <person name="Gabaldon T."/>
            <person name="Lehrach H."/>
            <person name="Weisshaar B."/>
            <person name="Himmelbauer H."/>
        </authorList>
    </citation>
    <scope>NUCLEOTIDE SEQUENCE [LARGE SCALE GENOMIC DNA]</scope>
    <source>
        <tissue evidence="2">Taproot</tissue>
    </source>
</reference>